<evidence type="ECO:0000256" key="2">
    <source>
        <dbReference type="ARBA" id="ARBA00023239"/>
    </source>
</evidence>
<keyword evidence="2" id="KW-0456">Lyase</keyword>
<proteinExistence type="inferred from homology"/>
<dbReference type="InterPro" id="IPR029045">
    <property type="entry name" value="ClpP/crotonase-like_dom_sf"/>
</dbReference>
<comment type="similarity">
    <text evidence="1 3">Belongs to the enoyl-CoA hydratase/isomerase family.</text>
</comment>
<dbReference type="Gene3D" id="1.10.12.10">
    <property type="entry name" value="Lyase 2-enoyl-coa Hydratase, Chain A, domain 2"/>
    <property type="match status" value="1"/>
</dbReference>
<dbReference type="InterPro" id="IPR018376">
    <property type="entry name" value="Enoyl-CoA_hyd/isom_CS"/>
</dbReference>
<reference evidence="4" key="1">
    <citation type="journal article" date="2023" name="Int. J. Syst. Evol. Microbiol.">
        <title>Collibacillus ludicampi gen. nov., sp. nov., a new soil bacterium of the family Alicyclobacillaceae.</title>
        <authorList>
            <person name="Jojima T."/>
            <person name="Ioku Y."/>
            <person name="Fukuta Y."/>
            <person name="Shirasaka N."/>
            <person name="Matsumura Y."/>
            <person name="Mori M."/>
        </authorList>
    </citation>
    <scope>NUCLEOTIDE SEQUENCE</scope>
    <source>
        <strain evidence="4">TP075</strain>
    </source>
</reference>
<dbReference type="CDD" id="cd06558">
    <property type="entry name" value="crotonase-like"/>
    <property type="match status" value="1"/>
</dbReference>
<dbReference type="Pfam" id="PF00378">
    <property type="entry name" value="ECH_1"/>
    <property type="match status" value="1"/>
</dbReference>
<comment type="caution">
    <text evidence="4">The sequence shown here is derived from an EMBL/GenBank/DDBJ whole genome shotgun (WGS) entry which is preliminary data.</text>
</comment>
<organism evidence="4 5">
    <name type="scientific">Collibacillus ludicampi</name>
    <dbReference type="NCBI Taxonomy" id="2771369"/>
    <lineage>
        <taxon>Bacteria</taxon>
        <taxon>Bacillati</taxon>
        <taxon>Bacillota</taxon>
        <taxon>Bacilli</taxon>
        <taxon>Bacillales</taxon>
        <taxon>Alicyclobacillaceae</taxon>
        <taxon>Collibacillus</taxon>
    </lineage>
</organism>
<dbReference type="PANTHER" id="PTHR11941">
    <property type="entry name" value="ENOYL-COA HYDRATASE-RELATED"/>
    <property type="match status" value="1"/>
</dbReference>
<evidence type="ECO:0000313" key="4">
    <source>
        <dbReference type="EMBL" id="GIM46925.1"/>
    </source>
</evidence>
<dbReference type="Gene3D" id="3.90.226.10">
    <property type="entry name" value="2-enoyl-CoA Hydratase, Chain A, domain 1"/>
    <property type="match status" value="1"/>
</dbReference>
<accession>A0AAV4LGG4</accession>
<gene>
    <name evidence="4" type="ORF">DNHGIG_24740</name>
</gene>
<dbReference type="GO" id="GO:0016829">
    <property type="term" value="F:lyase activity"/>
    <property type="evidence" value="ECO:0007669"/>
    <property type="project" value="UniProtKB-KW"/>
</dbReference>
<sequence length="267" mass="29966">MQVVIHRIPMDGSIRMQLSRRMAIITLNRAKKHNALTRELWQQLYEMVVHLSRSGQSDVLVIRGQGDAFTAGSDIYEFSQLSLQEVDEAFETMEKAVSAVESLPIPTIGVINGFAMGAGFELALACDLRIGCEKTKMGIPVGRLGITLSQKFVKRIVDLLGPSRAKDLVFTGRIYSGEEAYRLGLLNYYVNSDDLNSAVVELADKVQSQSQASLRAVKESVARCVQTTVPAWNERGFPYFVDSRDFPEGVKAFLEKRSPQFKRWKRR</sequence>
<dbReference type="GO" id="GO:0006635">
    <property type="term" value="P:fatty acid beta-oxidation"/>
    <property type="evidence" value="ECO:0007669"/>
    <property type="project" value="TreeGrafter"/>
</dbReference>
<evidence type="ECO:0000256" key="3">
    <source>
        <dbReference type="RuleBase" id="RU003707"/>
    </source>
</evidence>
<dbReference type="SUPFAM" id="SSF52096">
    <property type="entry name" value="ClpP/crotonase"/>
    <property type="match status" value="1"/>
</dbReference>
<dbReference type="PANTHER" id="PTHR11941:SF54">
    <property type="entry name" value="ENOYL-COA HYDRATASE, MITOCHONDRIAL"/>
    <property type="match status" value="1"/>
</dbReference>
<protein>
    <submittedName>
        <fullName evidence="4">3-hydroxybutyryl-CoA dehydratase</fullName>
    </submittedName>
</protein>
<dbReference type="InterPro" id="IPR001753">
    <property type="entry name" value="Enoyl-CoA_hydra/iso"/>
</dbReference>
<evidence type="ECO:0000313" key="5">
    <source>
        <dbReference type="Proteomes" id="UP001057291"/>
    </source>
</evidence>
<dbReference type="InterPro" id="IPR014748">
    <property type="entry name" value="Enoyl-CoA_hydra_C"/>
</dbReference>
<dbReference type="AlphaFoldDB" id="A0AAV4LGG4"/>
<keyword evidence="5" id="KW-1185">Reference proteome</keyword>
<evidence type="ECO:0000256" key="1">
    <source>
        <dbReference type="ARBA" id="ARBA00005254"/>
    </source>
</evidence>
<dbReference type="PROSITE" id="PS00166">
    <property type="entry name" value="ENOYL_COA_HYDRATASE"/>
    <property type="match status" value="1"/>
</dbReference>
<dbReference type="RefSeq" id="WP_282199961.1">
    <property type="nucleotide sequence ID" value="NZ_BOQE01000001.1"/>
</dbReference>
<dbReference type="EMBL" id="BOQE01000001">
    <property type="protein sequence ID" value="GIM46925.1"/>
    <property type="molecule type" value="Genomic_DNA"/>
</dbReference>
<name>A0AAV4LGG4_9BACL</name>
<dbReference type="Proteomes" id="UP001057291">
    <property type="component" value="Unassembled WGS sequence"/>
</dbReference>